<evidence type="ECO:0000313" key="2">
    <source>
        <dbReference type="Proteomes" id="UP000678499"/>
    </source>
</evidence>
<accession>A0A7R9BQA2</accession>
<proteinExistence type="predicted"/>
<keyword evidence="2" id="KW-1185">Reference proteome</keyword>
<dbReference type="Proteomes" id="UP000678499">
    <property type="component" value="Unassembled WGS sequence"/>
</dbReference>
<sequence length="727" mass="82159">MKHLKQDCEKRVIVVGVETEEDAWLLGAYLEPGDIIQVFHDEVDALSEDLVEYTSGKLRVKYLKWHRNDLEIYGSSRSTSIVENIVLKVPSTFMVEKISWTEDFVDGFLNRERVQGRGTVVIVANEALTLVCCVQPKSVRIIYQSDILIGSVMEKLIEMLGEKKPAEIIIAGSQRQRAAESFKCVCEHCSSEQLPVMLHFNPMSHPEALAMCKIVFLHSLRDSVCYDKLREHTDLRLSETAALIRDSTKLFFEFTISYMKNNIMVLDADRFDFALRLGSRICLAFDPQIAAEVFLDFIPRVDSNDKLMLVLTMLVQLFHQQRLSESFAKSACCALLEVIASFGEISEERLVPQFLRLGFTLIGTTASFHAFCVLTEAENSWSTAILESVRNKEMDKYYVLVSRRLVGDAVSQASVLCYDYLANSEISVSKPGLGRLVHSTLVHDLVPKVYSHAFLAHVFIAMVQHLLEIPKSGEERRRSENVGYGFLLLEASVNMFDEEALDESYVEATGVVENFSKLLSIATFASDPDVRRSAVRIFESLSAKFDVNGKMRVLARLTKRETQTGIREYLIRETKNCFLSGNVSGLKVFRQVLLNIFDFPNGSSVLDNEAWLLAACSFLRLLIAERFRKTFDISSVIPAIVARFLVPYSENWREMSRRFIGGDVAGKSSQDASFSVAGSEMPNLTPDQVSRSSDGIRTKLSMYKMIFGDLMLELKMRSIEIPLDVYL</sequence>
<evidence type="ECO:0000313" key="1">
    <source>
        <dbReference type="EMBL" id="CAD7279511.1"/>
    </source>
</evidence>
<reference evidence="1" key="1">
    <citation type="submission" date="2020-11" db="EMBL/GenBank/DDBJ databases">
        <authorList>
            <person name="Tran Van P."/>
        </authorList>
    </citation>
    <scope>NUCLEOTIDE SEQUENCE</scope>
</reference>
<name>A0A7R9BQA2_9CRUS</name>
<dbReference type="AlphaFoldDB" id="A0A7R9BQA2"/>
<gene>
    <name evidence="1" type="ORF">NMOB1V02_LOCUS7183</name>
</gene>
<protein>
    <submittedName>
        <fullName evidence="1">Uncharacterized protein</fullName>
    </submittedName>
</protein>
<dbReference type="EMBL" id="OA883707">
    <property type="protein sequence ID" value="CAD7279511.1"/>
    <property type="molecule type" value="Genomic_DNA"/>
</dbReference>
<dbReference type="EMBL" id="CAJPEX010001670">
    <property type="protein sequence ID" value="CAG0919663.1"/>
    <property type="molecule type" value="Genomic_DNA"/>
</dbReference>
<organism evidence="1">
    <name type="scientific">Notodromas monacha</name>
    <dbReference type="NCBI Taxonomy" id="399045"/>
    <lineage>
        <taxon>Eukaryota</taxon>
        <taxon>Metazoa</taxon>
        <taxon>Ecdysozoa</taxon>
        <taxon>Arthropoda</taxon>
        <taxon>Crustacea</taxon>
        <taxon>Oligostraca</taxon>
        <taxon>Ostracoda</taxon>
        <taxon>Podocopa</taxon>
        <taxon>Podocopida</taxon>
        <taxon>Cypridocopina</taxon>
        <taxon>Cypridoidea</taxon>
        <taxon>Cyprididae</taxon>
        <taxon>Notodromas</taxon>
    </lineage>
</organism>